<dbReference type="EMBL" id="JAUESC010000388">
    <property type="protein sequence ID" value="KAK0572019.1"/>
    <property type="molecule type" value="Genomic_DNA"/>
</dbReference>
<proteinExistence type="predicted"/>
<name>A0AA39UKM8_ACESA</name>
<organism evidence="2 3">
    <name type="scientific">Acer saccharum</name>
    <name type="common">Sugar maple</name>
    <dbReference type="NCBI Taxonomy" id="4024"/>
    <lineage>
        <taxon>Eukaryota</taxon>
        <taxon>Viridiplantae</taxon>
        <taxon>Streptophyta</taxon>
        <taxon>Embryophyta</taxon>
        <taxon>Tracheophyta</taxon>
        <taxon>Spermatophyta</taxon>
        <taxon>Magnoliopsida</taxon>
        <taxon>eudicotyledons</taxon>
        <taxon>Gunneridae</taxon>
        <taxon>Pentapetalae</taxon>
        <taxon>rosids</taxon>
        <taxon>malvids</taxon>
        <taxon>Sapindales</taxon>
        <taxon>Sapindaceae</taxon>
        <taxon>Hippocastanoideae</taxon>
        <taxon>Acereae</taxon>
        <taxon>Acer</taxon>
    </lineage>
</organism>
<keyword evidence="3" id="KW-1185">Reference proteome</keyword>
<feature type="region of interest" description="Disordered" evidence="1">
    <location>
        <begin position="137"/>
        <end position="157"/>
    </location>
</feature>
<evidence type="ECO:0000313" key="3">
    <source>
        <dbReference type="Proteomes" id="UP001168877"/>
    </source>
</evidence>
<comment type="caution">
    <text evidence="2">The sequence shown here is derived from an EMBL/GenBank/DDBJ whole genome shotgun (WGS) entry which is preliminary data.</text>
</comment>
<dbReference type="AlphaFoldDB" id="A0AA39UKM8"/>
<evidence type="ECO:0000256" key="1">
    <source>
        <dbReference type="SAM" id="MobiDB-lite"/>
    </source>
</evidence>
<accession>A0AA39UKM8</accession>
<reference evidence="2" key="1">
    <citation type="journal article" date="2022" name="Plant J.">
        <title>Strategies of tolerance reflected in two North American maple genomes.</title>
        <authorList>
            <person name="McEvoy S.L."/>
            <person name="Sezen U.U."/>
            <person name="Trouern-Trend A."/>
            <person name="McMahon S.M."/>
            <person name="Schaberg P.G."/>
            <person name="Yang J."/>
            <person name="Wegrzyn J.L."/>
            <person name="Swenson N.G."/>
        </authorList>
    </citation>
    <scope>NUCLEOTIDE SEQUENCE</scope>
    <source>
        <strain evidence="2">NS2018</strain>
    </source>
</reference>
<dbReference type="Proteomes" id="UP001168877">
    <property type="component" value="Unassembled WGS sequence"/>
</dbReference>
<reference evidence="2" key="2">
    <citation type="submission" date="2023-06" db="EMBL/GenBank/DDBJ databases">
        <authorList>
            <person name="Swenson N.G."/>
            <person name="Wegrzyn J.L."/>
            <person name="Mcevoy S.L."/>
        </authorList>
    </citation>
    <scope>NUCLEOTIDE SEQUENCE</scope>
    <source>
        <strain evidence="2">NS2018</strain>
        <tissue evidence="2">Leaf</tissue>
    </source>
</reference>
<evidence type="ECO:0000313" key="2">
    <source>
        <dbReference type="EMBL" id="KAK0572019.1"/>
    </source>
</evidence>
<sequence length="217" mass="23202">MKSTQQSVFPYKSLNITLSRPNTTTIASWIPPVLTVTVPSPYQLVTFAAVPSPKLPPCADSFVFPQADRIQVSLLPTITTPAPSSIVITAPSSEAAATATVDTSNTSGILSSSNTVIAPTDIVVAPTDTVVAPLLASSQQPTHATSPLESQNEHSMTTKAKNNIHKPIQKLNLHTQLNSLTDFEPTTMSQALKDPNWRKAMSEECNALVKNGTWELV</sequence>
<protein>
    <submittedName>
        <fullName evidence="2">Uncharacterized protein</fullName>
    </submittedName>
</protein>
<gene>
    <name evidence="2" type="ORF">LWI29_024964</name>
</gene>